<evidence type="ECO:0000313" key="1">
    <source>
        <dbReference type="EMBL" id="EMY02216.1"/>
    </source>
</evidence>
<organism evidence="1 2">
    <name type="scientific">Leptospira interrogans str. 2002000626</name>
    <dbReference type="NCBI Taxonomy" id="996803"/>
    <lineage>
        <taxon>Bacteria</taxon>
        <taxon>Pseudomonadati</taxon>
        <taxon>Spirochaetota</taxon>
        <taxon>Spirochaetia</taxon>
        <taxon>Leptospirales</taxon>
        <taxon>Leptospiraceae</taxon>
        <taxon>Leptospira</taxon>
    </lineage>
</organism>
<dbReference type="Gene3D" id="1.25.40.10">
    <property type="entry name" value="Tetratricopeptide repeat domain"/>
    <property type="match status" value="1"/>
</dbReference>
<protein>
    <recommendedName>
        <fullName evidence="3">Tetratricopeptide repeat protein</fullName>
    </recommendedName>
</protein>
<dbReference type="EMBL" id="AFJL02000256">
    <property type="protein sequence ID" value="EMY02216.1"/>
    <property type="molecule type" value="Genomic_DNA"/>
</dbReference>
<name>A0A829D278_LEPIR</name>
<dbReference type="SUPFAM" id="SSF48452">
    <property type="entry name" value="TPR-like"/>
    <property type="match status" value="1"/>
</dbReference>
<evidence type="ECO:0008006" key="3">
    <source>
        <dbReference type="Google" id="ProtNLM"/>
    </source>
</evidence>
<dbReference type="AlphaFoldDB" id="A0A829D278"/>
<accession>A0A829D278</accession>
<reference evidence="1 2" key="1">
    <citation type="submission" date="2013-02" db="EMBL/GenBank/DDBJ databases">
        <authorList>
            <person name="Harkins D.M."/>
            <person name="Durkin A.S."/>
            <person name="Brinkac L.M."/>
            <person name="Haft D.H."/>
            <person name="Selengut J.D."/>
            <person name="Sanka R."/>
            <person name="DePew J."/>
            <person name="Purushe J."/>
            <person name="Whelen A.C."/>
            <person name="Vinetz J.M."/>
            <person name="Sutton G.G."/>
            <person name="Nierman W.C."/>
            <person name="Fouts D.E."/>
        </authorList>
    </citation>
    <scope>NUCLEOTIDE SEQUENCE [LARGE SCALE GENOMIC DNA]</scope>
    <source>
        <strain evidence="1 2">2002000626</strain>
    </source>
</reference>
<sequence>MSNEISATTESRPANDLDKLTSLFNEEIYVRTDANSIPASKFKIFDDLIEFYKSAGKIDEAKRKIEEYLSEHEDSISARYLLGILSLERGEISDSGLLKNLLESFKVASKWAIIEHITDQILKYGDQRLALKYKAEALEKLKKNKELKIVLEKLAKHDRKNPEILKNMPCLY</sequence>
<comment type="caution">
    <text evidence="1">The sequence shown here is derived from an EMBL/GenBank/DDBJ whole genome shotgun (WGS) entry which is preliminary data.</text>
</comment>
<proteinExistence type="predicted"/>
<evidence type="ECO:0000313" key="2">
    <source>
        <dbReference type="Proteomes" id="UP000012329"/>
    </source>
</evidence>
<dbReference type="Proteomes" id="UP000012329">
    <property type="component" value="Unassembled WGS sequence"/>
</dbReference>
<dbReference type="InterPro" id="IPR011990">
    <property type="entry name" value="TPR-like_helical_dom_sf"/>
</dbReference>
<gene>
    <name evidence="1" type="ORF">LEP1GSC029_1032</name>
</gene>